<gene>
    <name evidence="1" type="ORF">B0J13DRAFT_589578</name>
</gene>
<dbReference type="InterPro" id="IPR008929">
    <property type="entry name" value="Chondroitin_lyas"/>
</dbReference>
<dbReference type="OrthoDB" id="5302720at2759"/>
<proteinExistence type="predicted"/>
<evidence type="ECO:0000313" key="1">
    <source>
        <dbReference type="EMBL" id="KAH7121857.1"/>
    </source>
</evidence>
<protein>
    <submittedName>
        <fullName evidence="1">Chondroitin AC/alginate lyase</fullName>
    </submittedName>
</protein>
<dbReference type="Gene3D" id="1.50.10.100">
    <property type="entry name" value="Chondroitin AC/alginate lyase"/>
    <property type="match status" value="1"/>
</dbReference>
<dbReference type="SUPFAM" id="SSF48230">
    <property type="entry name" value="Chondroitin AC/alginate lyase"/>
    <property type="match status" value="1"/>
</dbReference>
<reference evidence="1" key="1">
    <citation type="journal article" date="2021" name="Nat. Commun.">
        <title>Genetic determinants of endophytism in the Arabidopsis root mycobiome.</title>
        <authorList>
            <person name="Mesny F."/>
            <person name="Miyauchi S."/>
            <person name="Thiergart T."/>
            <person name="Pickel B."/>
            <person name="Atanasova L."/>
            <person name="Karlsson M."/>
            <person name="Huettel B."/>
            <person name="Barry K.W."/>
            <person name="Haridas S."/>
            <person name="Chen C."/>
            <person name="Bauer D."/>
            <person name="Andreopoulos W."/>
            <person name="Pangilinan J."/>
            <person name="LaButti K."/>
            <person name="Riley R."/>
            <person name="Lipzen A."/>
            <person name="Clum A."/>
            <person name="Drula E."/>
            <person name="Henrissat B."/>
            <person name="Kohler A."/>
            <person name="Grigoriev I.V."/>
            <person name="Martin F.M."/>
            <person name="Hacquard S."/>
        </authorList>
    </citation>
    <scope>NUCLEOTIDE SEQUENCE</scope>
    <source>
        <strain evidence="1">MPI-CAGE-AT-0021</strain>
    </source>
</reference>
<accession>A0A9P9DMX3</accession>
<sequence length="384" mass="41289">MGIGVAEAKAVKPRAITHPGLLHTNADFTRIKKYVTAKTSPQYDGWLKLSAAANADYAPSAKASVCRGDSDCTQNYPSLYRDIAAAYANALVWKISGTTANADAAARILDAWSSTLTEIIGSADRWLAAGLYGYQLANAAEILRGYSGWTGLDATVDMLVNIFYPMNHDFLVRHNGAAIDNYWANWDLCTLCAIHSIGVLSDNQTMVNEAITYFKTGSGMGALTNAIWYIWSESGSGKALGQGQEAGRDQGHATLDFALLGVLAQQSYNQGDDLFALSSNRILAGSEYAFKYNVGQDVPFKTYTNVHGTATVISNSSRGSIRPIGELLYAHYNGVKKLNASWTKQYRDLVLDSSGGVEGGGGNYGSTSGGYDQLGWGTILYRLD</sequence>
<keyword evidence="2" id="KW-1185">Reference proteome</keyword>
<name>A0A9P9DMX3_9HYPO</name>
<comment type="caution">
    <text evidence="1">The sequence shown here is derived from an EMBL/GenBank/DDBJ whole genome shotgun (WGS) entry which is preliminary data.</text>
</comment>
<keyword evidence="1" id="KW-0456">Lyase</keyword>
<dbReference type="Proteomes" id="UP000717696">
    <property type="component" value="Unassembled WGS sequence"/>
</dbReference>
<organism evidence="1 2">
    <name type="scientific">Dactylonectria estremocensis</name>
    <dbReference type="NCBI Taxonomy" id="1079267"/>
    <lineage>
        <taxon>Eukaryota</taxon>
        <taxon>Fungi</taxon>
        <taxon>Dikarya</taxon>
        <taxon>Ascomycota</taxon>
        <taxon>Pezizomycotina</taxon>
        <taxon>Sordariomycetes</taxon>
        <taxon>Hypocreomycetidae</taxon>
        <taxon>Hypocreales</taxon>
        <taxon>Nectriaceae</taxon>
        <taxon>Dactylonectria</taxon>
    </lineage>
</organism>
<dbReference type="EMBL" id="JAGMUU010000027">
    <property type="protein sequence ID" value="KAH7121857.1"/>
    <property type="molecule type" value="Genomic_DNA"/>
</dbReference>
<evidence type="ECO:0000313" key="2">
    <source>
        <dbReference type="Proteomes" id="UP000717696"/>
    </source>
</evidence>
<dbReference type="AlphaFoldDB" id="A0A9P9DMX3"/>
<dbReference type="GO" id="GO:0016829">
    <property type="term" value="F:lyase activity"/>
    <property type="evidence" value="ECO:0007669"/>
    <property type="project" value="UniProtKB-KW"/>
</dbReference>